<proteinExistence type="predicted"/>
<name>A0A9P5PTC2_9AGAR</name>
<gene>
    <name evidence="1" type="ORF">BDP27DRAFT_1223677</name>
</gene>
<sequence length="596" mass="66920">WERHVNSVDFDKQCAVCSRQILLDPPYGGSGFDSFSDRSRLRETDSSSSSAHDVSHFEAHLYYFGIRGPRRFGPKLIFRTSKDVFTMPSGSEQEQPRRMRLLPVYENQALGKDDLWAAIRSKVVKLLDQQNIQHSSIDLVRFSWEDEYDHTTFTLSRTVITTPVTIWVGVLPDTLTAEVAFHSSNDIFNVLKEHGISDIDIAYRESVARSFSGPELFAPATAFDPLKTVIDPLTTKLGLPIADLKRLDLQGMLGFFFRVGEALYAVTARHVLFPADESNEMYTNIGGPKKVVLMGTNAFDNFIKSIQGSIGRFNSVVTVLEKRVQSYMAQSEGGGLSSTKVADKLVETQRELSETRATIKTLKEFYIQMRKHWSNPGDRVIGHVVWSPPISALRGYTKDVCVIKLDKTKFESNFGGNVLDLGPEIECGKFMQLMSSRIDAPSEFDYPCDRLFELQGILSPEEVRTRKDTDHPMRYVIKRGLTTLTTIGCLTGFESHVRQYSALGSRDSVETAVLPYYPLDPFYLRNPFHDFGLFCKGGDSGSIIVDAVGKFVALLTGGTGSIDSPDITYGSPMHWLWEIIKVQFPGADLRFERSDN</sequence>
<protein>
    <submittedName>
        <fullName evidence="1">Uncharacterized protein</fullName>
    </submittedName>
</protein>
<reference evidence="1" key="1">
    <citation type="submission" date="2020-11" db="EMBL/GenBank/DDBJ databases">
        <authorList>
            <consortium name="DOE Joint Genome Institute"/>
            <person name="Ahrendt S."/>
            <person name="Riley R."/>
            <person name="Andreopoulos W."/>
            <person name="Labutti K."/>
            <person name="Pangilinan J."/>
            <person name="Ruiz-Duenas F.J."/>
            <person name="Barrasa J.M."/>
            <person name="Sanchez-Garcia M."/>
            <person name="Camarero S."/>
            <person name="Miyauchi S."/>
            <person name="Serrano A."/>
            <person name="Linde D."/>
            <person name="Babiker R."/>
            <person name="Drula E."/>
            <person name="Ayuso-Fernandez I."/>
            <person name="Pacheco R."/>
            <person name="Padilla G."/>
            <person name="Ferreira P."/>
            <person name="Barriuso J."/>
            <person name="Kellner H."/>
            <person name="Castanera R."/>
            <person name="Alfaro M."/>
            <person name="Ramirez L."/>
            <person name="Pisabarro A.G."/>
            <person name="Kuo A."/>
            <person name="Tritt A."/>
            <person name="Lipzen A."/>
            <person name="He G."/>
            <person name="Yan M."/>
            <person name="Ng V."/>
            <person name="Cullen D."/>
            <person name="Martin F."/>
            <person name="Rosso M.-N."/>
            <person name="Henrissat B."/>
            <person name="Hibbett D."/>
            <person name="Martinez A.T."/>
            <person name="Grigoriev I.V."/>
        </authorList>
    </citation>
    <scope>NUCLEOTIDE SEQUENCE</scope>
    <source>
        <strain evidence="1">AH 40177</strain>
    </source>
</reference>
<dbReference type="EMBL" id="JADNRY010000057">
    <property type="protein sequence ID" value="KAF9068812.1"/>
    <property type="molecule type" value="Genomic_DNA"/>
</dbReference>
<feature type="non-terminal residue" evidence="1">
    <location>
        <position position="1"/>
    </location>
</feature>
<organism evidence="1 2">
    <name type="scientific">Rhodocollybia butyracea</name>
    <dbReference type="NCBI Taxonomy" id="206335"/>
    <lineage>
        <taxon>Eukaryota</taxon>
        <taxon>Fungi</taxon>
        <taxon>Dikarya</taxon>
        <taxon>Basidiomycota</taxon>
        <taxon>Agaricomycotina</taxon>
        <taxon>Agaricomycetes</taxon>
        <taxon>Agaricomycetidae</taxon>
        <taxon>Agaricales</taxon>
        <taxon>Marasmiineae</taxon>
        <taxon>Omphalotaceae</taxon>
        <taxon>Rhodocollybia</taxon>
    </lineage>
</organism>
<dbReference type="Proteomes" id="UP000772434">
    <property type="component" value="Unassembled WGS sequence"/>
</dbReference>
<evidence type="ECO:0000313" key="1">
    <source>
        <dbReference type="EMBL" id="KAF9068812.1"/>
    </source>
</evidence>
<accession>A0A9P5PTC2</accession>
<evidence type="ECO:0000313" key="2">
    <source>
        <dbReference type="Proteomes" id="UP000772434"/>
    </source>
</evidence>
<dbReference type="OrthoDB" id="5424209at2759"/>
<keyword evidence="2" id="KW-1185">Reference proteome</keyword>
<dbReference type="AlphaFoldDB" id="A0A9P5PTC2"/>
<comment type="caution">
    <text evidence="1">The sequence shown here is derived from an EMBL/GenBank/DDBJ whole genome shotgun (WGS) entry which is preliminary data.</text>
</comment>